<name>A0A917LFW5_9BACL</name>
<evidence type="ECO:0000256" key="2">
    <source>
        <dbReference type="ARBA" id="ARBA00023002"/>
    </source>
</evidence>
<dbReference type="EMBL" id="BMGR01000015">
    <property type="protein sequence ID" value="GGG19521.1"/>
    <property type="molecule type" value="Genomic_DNA"/>
</dbReference>
<evidence type="ECO:0000313" key="4">
    <source>
        <dbReference type="EMBL" id="GGG19521.1"/>
    </source>
</evidence>
<dbReference type="InterPro" id="IPR051317">
    <property type="entry name" value="Gfo/Idh/MocA_oxidoreduct"/>
</dbReference>
<evidence type="ECO:0000256" key="1">
    <source>
        <dbReference type="ARBA" id="ARBA00010928"/>
    </source>
</evidence>
<dbReference type="Gene3D" id="3.40.50.720">
    <property type="entry name" value="NAD(P)-binding Rossmann-like Domain"/>
    <property type="match status" value="1"/>
</dbReference>
<evidence type="ECO:0000259" key="3">
    <source>
        <dbReference type="Pfam" id="PF01408"/>
    </source>
</evidence>
<reference evidence="4" key="1">
    <citation type="journal article" date="2014" name="Int. J. Syst. Evol. Microbiol.">
        <title>Complete genome sequence of Corynebacterium casei LMG S-19264T (=DSM 44701T), isolated from a smear-ripened cheese.</title>
        <authorList>
            <consortium name="US DOE Joint Genome Institute (JGI-PGF)"/>
            <person name="Walter F."/>
            <person name="Albersmeier A."/>
            <person name="Kalinowski J."/>
            <person name="Ruckert C."/>
        </authorList>
    </citation>
    <scope>NUCLEOTIDE SEQUENCE</scope>
    <source>
        <strain evidence="4">CGMCC 1.12987</strain>
    </source>
</reference>
<dbReference type="GO" id="GO:0000166">
    <property type="term" value="F:nucleotide binding"/>
    <property type="evidence" value="ECO:0007669"/>
    <property type="project" value="InterPro"/>
</dbReference>
<organism evidence="4 5">
    <name type="scientific">Paenibacillus abyssi</name>
    <dbReference type="NCBI Taxonomy" id="1340531"/>
    <lineage>
        <taxon>Bacteria</taxon>
        <taxon>Bacillati</taxon>
        <taxon>Bacillota</taxon>
        <taxon>Bacilli</taxon>
        <taxon>Bacillales</taxon>
        <taxon>Paenibacillaceae</taxon>
        <taxon>Paenibacillus</taxon>
    </lineage>
</organism>
<dbReference type="PANTHER" id="PTHR43708">
    <property type="entry name" value="CONSERVED EXPRESSED OXIDOREDUCTASE (EUROFUNG)"/>
    <property type="match status" value="1"/>
</dbReference>
<dbReference type="SUPFAM" id="SSF51735">
    <property type="entry name" value="NAD(P)-binding Rossmann-fold domains"/>
    <property type="match status" value="1"/>
</dbReference>
<dbReference type="InterPro" id="IPR036291">
    <property type="entry name" value="NAD(P)-bd_dom_sf"/>
</dbReference>
<protein>
    <submittedName>
        <fullName evidence="4">Dehydrogenase</fullName>
    </submittedName>
</protein>
<dbReference type="GO" id="GO:0016491">
    <property type="term" value="F:oxidoreductase activity"/>
    <property type="evidence" value="ECO:0007669"/>
    <property type="project" value="UniProtKB-KW"/>
</dbReference>
<dbReference type="Gene3D" id="3.30.360.10">
    <property type="entry name" value="Dihydrodipicolinate Reductase, domain 2"/>
    <property type="match status" value="1"/>
</dbReference>
<reference evidence="4" key="2">
    <citation type="submission" date="2020-09" db="EMBL/GenBank/DDBJ databases">
        <authorList>
            <person name="Sun Q."/>
            <person name="Zhou Y."/>
        </authorList>
    </citation>
    <scope>NUCLEOTIDE SEQUENCE</scope>
    <source>
        <strain evidence="4">CGMCC 1.12987</strain>
    </source>
</reference>
<sequence length="305" mass="33224">MGDLRIGIIGTDTSHAAAFTRLLNDPSDPHHVPGGKVIAAFPGGSPDFPLSINRVEAYMEKLRSEYGVQATESPEDVAAQCDAILLEAADGRVHLELFKRIASYGKPVFIDKPLALTTRDAGEMLTIAAEQGIPVMSCSALRYAEQLTAVLEQNGRTGILGTDVYGPMSVEPTQGHYFWYGIHSVEMLYAVMGPGCVELTAVSNDNHDLITAVWEDGRIATVRGSRAGNPRFGAFIHREHETAVVDIGAGTTPFYASLLQQVMSFFRKCQPPLDWSETLEIISFLQAAEKSRISKTTVRLTKKRG</sequence>
<dbReference type="InterPro" id="IPR000683">
    <property type="entry name" value="Gfo/Idh/MocA-like_OxRdtase_N"/>
</dbReference>
<dbReference type="RefSeq" id="WP_308422757.1">
    <property type="nucleotide sequence ID" value="NZ_BMGR01000015.1"/>
</dbReference>
<proteinExistence type="inferred from homology"/>
<dbReference type="Pfam" id="PF01408">
    <property type="entry name" value="GFO_IDH_MocA"/>
    <property type="match status" value="1"/>
</dbReference>
<gene>
    <name evidence="4" type="ORF">GCM10010916_40460</name>
</gene>
<comment type="similarity">
    <text evidence="1">Belongs to the Gfo/Idh/MocA family.</text>
</comment>
<dbReference type="Proteomes" id="UP000644756">
    <property type="component" value="Unassembled WGS sequence"/>
</dbReference>
<keyword evidence="2" id="KW-0560">Oxidoreductase</keyword>
<feature type="domain" description="Gfo/Idh/MocA-like oxidoreductase N-terminal" evidence="3">
    <location>
        <begin position="52"/>
        <end position="136"/>
    </location>
</feature>
<comment type="caution">
    <text evidence="4">The sequence shown here is derived from an EMBL/GenBank/DDBJ whole genome shotgun (WGS) entry which is preliminary data.</text>
</comment>
<accession>A0A917LFW5</accession>
<dbReference type="AlphaFoldDB" id="A0A917LFW5"/>
<evidence type="ECO:0000313" key="5">
    <source>
        <dbReference type="Proteomes" id="UP000644756"/>
    </source>
</evidence>
<dbReference type="PANTHER" id="PTHR43708:SF5">
    <property type="entry name" value="CONSERVED EXPRESSED OXIDOREDUCTASE (EUROFUNG)-RELATED"/>
    <property type="match status" value="1"/>
</dbReference>
<keyword evidence="5" id="KW-1185">Reference proteome</keyword>